<dbReference type="InterPro" id="IPR035461">
    <property type="entry name" value="GmhA/DiaA"/>
</dbReference>
<sequence length="204" mass="21381">MFVDHFLDAVNRAVAGLDRAQIDAMASVLAGRREAGGRLFIIGVGGSAGHASHATNDFRKICGFEAYCPTDNVSELTARINDEGWEGTLSTWLETSRLKAEDALLVFSVGGGSVEPPVSANIVRALQLAQQRGSAITGIVGRNGGFTAQVADACVVIPTVDPQLITPIVEGLAAVVWHLLVSHPALSLHKGHWEQIAPAEAPAA</sequence>
<proteinExistence type="predicted"/>
<accession>A0AB39KQC6</accession>
<dbReference type="CDD" id="cd05006">
    <property type="entry name" value="SIS_GmhA"/>
    <property type="match status" value="1"/>
</dbReference>
<dbReference type="PANTHER" id="PTHR30390">
    <property type="entry name" value="SEDOHEPTULOSE 7-PHOSPHATE ISOMERASE / DNAA INITIATOR-ASSOCIATING FACTOR FOR REPLICATION INITIATION"/>
    <property type="match status" value="1"/>
</dbReference>
<organism evidence="2">
    <name type="scientific">Caulobacter sp. 73W</name>
    <dbReference type="NCBI Taxonomy" id="3161137"/>
    <lineage>
        <taxon>Bacteria</taxon>
        <taxon>Pseudomonadati</taxon>
        <taxon>Pseudomonadota</taxon>
        <taxon>Alphaproteobacteria</taxon>
        <taxon>Caulobacterales</taxon>
        <taxon>Caulobacteraceae</taxon>
        <taxon>Caulobacter</taxon>
    </lineage>
</organism>
<dbReference type="Pfam" id="PF13580">
    <property type="entry name" value="SIS_2"/>
    <property type="match status" value="1"/>
</dbReference>
<gene>
    <name evidence="2" type="ORF">ABOZ73_11880</name>
</gene>
<dbReference type="GO" id="GO:0097367">
    <property type="term" value="F:carbohydrate derivative binding"/>
    <property type="evidence" value="ECO:0007669"/>
    <property type="project" value="InterPro"/>
</dbReference>
<evidence type="ECO:0000259" key="1">
    <source>
        <dbReference type="PROSITE" id="PS51464"/>
    </source>
</evidence>
<dbReference type="InterPro" id="IPR050099">
    <property type="entry name" value="SIS_GmhA/DiaA_subfam"/>
</dbReference>
<dbReference type="AlphaFoldDB" id="A0AB39KQC6"/>
<dbReference type="PANTHER" id="PTHR30390:SF6">
    <property type="entry name" value="DNAA INITIATOR-ASSOCIATING PROTEIN DIAA"/>
    <property type="match status" value="1"/>
</dbReference>
<dbReference type="RefSeq" id="WP_369058360.1">
    <property type="nucleotide sequence ID" value="NZ_CP158375.1"/>
</dbReference>
<dbReference type="EMBL" id="CP158375">
    <property type="protein sequence ID" value="XDO95511.1"/>
    <property type="molecule type" value="Genomic_DNA"/>
</dbReference>
<feature type="domain" description="SIS" evidence="1">
    <location>
        <begin position="29"/>
        <end position="197"/>
    </location>
</feature>
<dbReference type="InterPro" id="IPR001347">
    <property type="entry name" value="SIS_dom"/>
</dbReference>
<dbReference type="GO" id="GO:1901135">
    <property type="term" value="P:carbohydrate derivative metabolic process"/>
    <property type="evidence" value="ECO:0007669"/>
    <property type="project" value="InterPro"/>
</dbReference>
<name>A0AB39KQC6_9CAUL</name>
<reference evidence="2" key="1">
    <citation type="submission" date="2024-06" db="EMBL/GenBank/DDBJ databases">
        <title>Caulobacter inopinatus, sp. nov.</title>
        <authorList>
            <person name="Donachie S.P."/>
        </authorList>
    </citation>
    <scope>NUCLEOTIDE SEQUENCE</scope>
    <source>
        <strain evidence="2">73W</strain>
    </source>
</reference>
<dbReference type="SUPFAM" id="SSF53697">
    <property type="entry name" value="SIS domain"/>
    <property type="match status" value="1"/>
</dbReference>
<protein>
    <submittedName>
        <fullName evidence="2">SIS domain-containing protein</fullName>
    </submittedName>
</protein>
<dbReference type="InterPro" id="IPR046348">
    <property type="entry name" value="SIS_dom_sf"/>
</dbReference>
<evidence type="ECO:0000313" key="2">
    <source>
        <dbReference type="EMBL" id="XDO95511.1"/>
    </source>
</evidence>
<dbReference type="PROSITE" id="PS51464">
    <property type="entry name" value="SIS"/>
    <property type="match status" value="1"/>
</dbReference>
<dbReference type="Gene3D" id="3.40.50.10490">
    <property type="entry name" value="Glucose-6-phosphate isomerase like protein, domain 1"/>
    <property type="match status" value="1"/>
</dbReference>